<evidence type="ECO:0000256" key="2">
    <source>
        <dbReference type="SAM" id="MobiDB-lite"/>
    </source>
</evidence>
<gene>
    <name evidence="3" type="ORF">VN97_g11219</name>
</gene>
<reference evidence="3" key="1">
    <citation type="submission" date="2015-06" db="EMBL/GenBank/DDBJ databases">
        <authorList>
            <person name="Nguyen H."/>
        </authorList>
    </citation>
    <scope>NUCLEOTIDE SEQUENCE</scope>
    <source>
        <strain evidence="3">DAOM 180753</strain>
    </source>
</reference>
<feature type="compositionally biased region" description="Polar residues" evidence="2">
    <location>
        <begin position="252"/>
        <end position="266"/>
    </location>
</feature>
<sequence length="462" mass="51332">MATTSPNRAWVFAKSILVYTPDFDVSCFAVLRIGHDIKANQGSISLKITADLANLSGRSPLTLNISPGVVKECTLARKSNNRLCPPGLFTMLPARVKKVSAVSTLSLTLKKTGTLLCPAGLESLSPANQGDSDFDAFAKICHSTSLCLYISQRQFADEELDQLETFSNALRSLQAEIFENDRHGVVERDCGVFARWLNRNPPPYPEECVSEQGDPPVYCKQVIGKRRTVPSSMSPDDKTRKRQLLTSPERLGSTSPEALSSPTEANTTSTRSSSPSSIRPTDFTPTFPSGHVKRNKLTHLVHALHGVSDEEIRKALVQSGRRHLLAIPDSDLPSESETVRFTNVEMLERRLKRYVNDEIVDRAVNVCCDHMLDQYRTNAADVDEQVEDGKAEVCIAAHDYMKDLEEEMQKHKDKLAYLVDNAEKAQALMGLLFSSMAPAQEEAPPHTPIEIRWHPISEIEIY</sequence>
<dbReference type="Proteomes" id="UP001227192">
    <property type="component" value="Unassembled WGS sequence"/>
</dbReference>
<name>A0AAI9X3N1_PENTH</name>
<reference evidence="3" key="2">
    <citation type="journal article" date="2016" name="Fungal Biol.">
        <title>Ochratoxin A production by Penicillium thymicola.</title>
        <authorList>
            <person name="Nguyen H.D.T."/>
            <person name="McMullin D.R."/>
            <person name="Ponomareva E."/>
            <person name="Riley R."/>
            <person name="Pomraning K.R."/>
            <person name="Baker S.E."/>
            <person name="Seifert K.A."/>
        </authorList>
    </citation>
    <scope>NUCLEOTIDE SEQUENCE</scope>
    <source>
        <strain evidence="3">DAOM 180753</strain>
    </source>
</reference>
<keyword evidence="1" id="KW-0175">Coiled coil</keyword>
<feature type="region of interest" description="Disordered" evidence="2">
    <location>
        <begin position="224"/>
        <end position="290"/>
    </location>
</feature>
<evidence type="ECO:0000313" key="4">
    <source>
        <dbReference type="Proteomes" id="UP001227192"/>
    </source>
</evidence>
<dbReference type="EMBL" id="LACB01000595">
    <property type="protein sequence ID" value="KAJ9482219.1"/>
    <property type="molecule type" value="Genomic_DNA"/>
</dbReference>
<organism evidence="3 4">
    <name type="scientific">Penicillium thymicola</name>
    <dbReference type="NCBI Taxonomy" id="293382"/>
    <lineage>
        <taxon>Eukaryota</taxon>
        <taxon>Fungi</taxon>
        <taxon>Dikarya</taxon>
        <taxon>Ascomycota</taxon>
        <taxon>Pezizomycotina</taxon>
        <taxon>Eurotiomycetes</taxon>
        <taxon>Eurotiomycetidae</taxon>
        <taxon>Eurotiales</taxon>
        <taxon>Aspergillaceae</taxon>
        <taxon>Penicillium</taxon>
    </lineage>
</organism>
<feature type="coiled-coil region" evidence="1">
    <location>
        <begin position="372"/>
        <end position="421"/>
    </location>
</feature>
<proteinExistence type="predicted"/>
<evidence type="ECO:0000313" key="3">
    <source>
        <dbReference type="EMBL" id="KAJ9482219.1"/>
    </source>
</evidence>
<accession>A0AAI9X3N1</accession>
<comment type="caution">
    <text evidence="3">The sequence shown here is derived from an EMBL/GenBank/DDBJ whole genome shotgun (WGS) entry which is preliminary data.</text>
</comment>
<keyword evidence="4" id="KW-1185">Reference proteome</keyword>
<protein>
    <submittedName>
        <fullName evidence="3">Uncharacterized protein</fullName>
    </submittedName>
</protein>
<feature type="compositionally biased region" description="Low complexity" evidence="2">
    <location>
        <begin position="267"/>
        <end position="281"/>
    </location>
</feature>
<evidence type="ECO:0000256" key="1">
    <source>
        <dbReference type="SAM" id="Coils"/>
    </source>
</evidence>
<dbReference type="AlphaFoldDB" id="A0AAI9X3N1"/>